<keyword evidence="1 2" id="KW-0238">DNA-binding</keyword>
<dbReference type="InterPro" id="IPR050624">
    <property type="entry name" value="HTH-type_Tx_Regulator"/>
</dbReference>
<dbReference type="EMBL" id="JBHSSC010000043">
    <property type="protein sequence ID" value="MFC6182030.1"/>
    <property type="molecule type" value="Genomic_DNA"/>
</dbReference>
<dbReference type="RefSeq" id="WP_379832448.1">
    <property type="nucleotide sequence ID" value="NZ_JBHSSC010000043.1"/>
</dbReference>
<gene>
    <name evidence="4" type="ORF">ACFP5Y_12410</name>
</gene>
<evidence type="ECO:0000256" key="1">
    <source>
        <dbReference type="ARBA" id="ARBA00023125"/>
    </source>
</evidence>
<dbReference type="InterPro" id="IPR001647">
    <property type="entry name" value="HTH_TetR"/>
</dbReference>
<dbReference type="Gene3D" id="1.10.357.10">
    <property type="entry name" value="Tetracycline Repressor, domain 2"/>
    <property type="match status" value="1"/>
</dbReference>
<accession>A0ABW1S3R8</accession>
<dbReference type="SUPFAM" id="SSF46689">
    <property type="entry name" value="Homeodomain-like"/>
    <property type="match status" value="1"/>
</dbReference>
<dbReference type="PROSITE" id="PS50977">
    <property type="entry name" value="HTH_TETR_2"/>
    <property type="match status" value="1"/>
</dbReference>
<keyword evidence="5" id="KW-1185">Reference proteome</keyword>
<sequence length="182" mass="21185">MAQNKTVKTHIRTAQINQTKQDFMTALTQLMADKPLVKISVAAVVTRAGYARRTFYRHFTTLDDVLRQRIDELTLLLYGQLSQQHTILFEETVQTFFSFWEPYQDFLKLLAQNNRLYLLEESWRKNLAASQLNELTMAYADYFQQFALGGMFAMLSHWIQQGAKESPQAMVTIATAIRRHLN</sequence>
<evidence type="ECO:0000313" key="4">
    <source>
        <dbReference type="EMBL" id="MFC6182030.1"/>
    </source>
</evidence>
<dbReference type="Proteomes" id="UP001596282">
    <property type="component" value="Unassembled WGS sequence"/>
</dbReference>
<reference evidence="5" key="1">
    <citation type="journal article" date="2019" name="Int. J. Syst. Evol. Microbiol.">
        <title>The Global Catalogue of Microorganisms (GCM) 10K type strain sequencing project: providing services to taxonomists for standard genome sequencing and annotation.</title>
        <authorList>
            <consortium name="The Broad Institute Genomics Platform"/>
            <consortium name="The Broad Institute Genome Sequencing Center for Infectious Disease"/>
            <person name="Wu L."/>
            <person name="Ma J."/>
        </authorList>
    </citation>
    <scope>NUCLEOTIDE SEQUENCE [LARGE SCALE GENOMIC DNA]</scope>
    <source>
        <strain evidence="5">CCM 8933</strain>
    </source>
</reference>
<dbReference type="PANTHER" id="PTHR43479:SF11">
    <property type="entry name" value="ACREF_ENVCD OPERON REPRESSOR-RELATED"/>
    <property type="match status" value="1"/>
</dbReference>
<comment type="caution">
    <text evidence="4">The sequence shown here is derived from an EMBL/GenBank/DDBJ whole genome shotgun (WGS) entry which is preliminary data.</text>
</comment>
<dbReference type="PANTHER" id="PTHR43479">
    <property type="entry name" value="ACREF/ENVCD OPERON REPRESSOR-RELATED"/>
    <property type="match status" value="1"/>
</dbReference>
<name>A0ABW1S3R8_9LACO</name>
<organism evidence="4 5">
    <name type="scientific">Lactiplantibacillus daowaiensis</name>
    <dbReference type="NCBI Taxonomy" id="2559918"/>
    <lineage>
        <taxon>Bacteria</taxon>
        <taxon>Bacillati</taxon>
        <taxon>Bacillota</taxon>
        <taxon>Bacilli</taxon>
        <taxon>Lactobacillales</taxon>
        <taxon>Lactobacillaceae</taxon>
        <taxon>Lactiplantibacillus</taxon>
    </lineage>
</organism>
<dbReference type="Pfam" id="PF00440">
    <property type="entry name" value="TetR_N"/>
    <property type="match status" value="1"/>
</dbReference>
<evidence type="ECO:0000256" key="2">
    <source>
        <dbReference type="PROSITE-ProRule" id="PRU00335"/>
    </source>
</evidence>
<feature type="DNA-binding region" description="H-T-H motif" evidence="2">
    <location>
        <begin position="40"/>
        <end position="59"/>
    </location>
</feature>
<protein>
    <submittedName>
        <fullName evidence="4">TetR/AcrR family transcriptional regulator</fullName>
    </submittedName>
</protein>
<proteinExistence type="predicted"/>
<dbReference type="InterPro" id="IPR009057">
    <property type="entry name" value="Homeodomain-like_sf"/>
</dbReference>
<feature type="domain" description="HTH tetR-type" evidence="3">
    <location>
        <begin position="17"/>
        <end position="77"/>
    </location>
</feature>
<evidence type="ECO:0000259" key="3">
    <source>
        <dbReference type="PROSITE" id="PS50977"/>
    </source>
</evidence>
<evidence type="ECO:0000313" key="5">
    <source>
        <dbReference type="Proteomes" id="UP001596282"/>
    </source>
</evidence>